<dbReference type="Pfam" id="PF00158">
    <property type="entry name" value="Sigma54_activat"/>
    <property type="match status" value="1"/>
</dbReference>
<keyword evidence="9" id="KW-1185">Reference proteome</keyword>
<proteinExistence type="predicted"/>
<keyword evidence="5" id="KW-0804">Transcription</keyword>
<dbReference type="PANTHER" id="PTHR32071">
    <property type="entry name" value="TRANSCRIPTIONAL REGULATORY PROTEIN"/>
    <property type="match status" value="1"/>
</dbReference>
<dbReference type="PROSITE" id="PS00675">
    <property type="entry name" value="SIGMA54_INTERACT_1"/>
    <property type="match status" value="1"/>
</dbReference>
<keyword evidence="3" id="KW-0805">Transcription regulation</keyword>
<dbReference type="NCBIfam" id="TIGR00229">
    <property type="entry name" value="sensory_box"/>
    <property type="match status" value="1"/>
</dbReference>
<dbReference type="SMART" id="SM00382">
    <property type="entry name" value="AAA"/>
    <property type="match status" value="1"/>
</dbReference>
<evidence type="ECO:0000259" key="7">
    <source>
        <dbReference type="PROSITE" id="PS50112"/>
    </source>
</evidence>
<dbReference type="InterPro" id="IPR002197">
    <property type="entry name" value="HTH_Fis"/>
</dbReference>
<keyword evidence="4" id="KW-0238">DNA-binding</keyword>
<dbReference type="SUPFAM" id="SSF55785">
    <property type="entry name" value="PYP-like sensor domain (PAS domain)"/>
    <property type="match status" value="1"/>
</dbReference>
<sequence length="470" mass="53700">MPEQHDLKNILSLESIKNIFDTLDEGILIVDRECRIMFYNRTLSHFEGLDASLVVGKTIFEVFPSITPEESTLYRVVMTGKPIKGRFQQYFNYKGKQIKTVNTTIPITDRSEIIGALEVSRDISVILDLSEKVVNLQQGFGCKSTRSKNVGLKYNFDNIIGKNNRIQEIIGILKKASQTTSSILIYGETGTGKELFAQSIHNASPRKNMPFIAQNCATLPESILEGILFGTTRGSFTGAIDKPGLFEQADGGTILLDEINNMGHALQTKLLRVLQEGVVRRLGDVTDIPVDVRIIATTNEKPSKLLESGKLKQDLFFRLSVIYVEIPPLRERREDIYDLVYYFIKKYNEKFNKNVSGIQEDVIDIFQEYTWPGNVRELEHVIEALMNYVDEGQIKREHLRFLSFGAFKNYIEKETPVFTGVQFKKRIFDYEKNLIVEVINSTQGNITKAAQKMGIKRQLLQYYMKKYGIR</sequence>
<dbReference type="InterPro" id="IPR025944">
    <property type="entry name" value="Sigma_54_int_dom_CS"/>
</dbReference>
<dbReference type="GO" id="GO:0006355">
    <property type="term" value="P:regulation of DNA-templated transcription"/>
    <property type="evidence" value="ECO:0007669"/>
    <property type="project" value="InterPro"/>
</dbReference>
<evidence type="ECO:0000313" key="9">
    <source>
        <dbReference type="Proteomes" id="UP000280960"/>
    </source>
</evidence>
<dbReference type="InterPro" id="IPR009057">
    <property type="entry name" value="Homeodomain-like_sf"/>
</dbReference>
<evidence type="ECO:0000256" key="2">
    <source>
        <dbReference type="ARBA" id="ARBA00022840"/>
    </source>
</evidence>
<dbReference type="PROSITE" id="PS00688">
    <property type="entry name" value="SIGMA54_INTERACT_3"/>
    <property type="match status" value="1"/>
</dbReference>
<dbReference type="PRINTS" id="PR01590">
    <property type="entry name" value="HTHFIS"/>
</dbReference>
<dbReference type="InterPro" id="IPR058031">
    <property type="entry name" value="AAA_lid_NorR"/>
</dbReference>
<dbReference type="CDD" id="cd00009">
    <property type="entry name" value="AAA"/>
    <property type="match status" value="1"/>
</dbReference>
<dbReference type="Gene3D" id="3.40.50.300">
    <property type="entry name" value="P-loop containing nucleotide triphosphate hydrolases"/>
    <property type="match status" value="1"/>
</dbReference>
<dbReference type="Pfam" id="PF02954">
    <property type="entry name" value="HTH_8"/>
    <property type="match status" value="1"/>
</dbReference>
<dbReference type="GO" id="GO:0005524">
    <property type="term" value="F:ATP binding"/>
    <property type="evidence" value="ECO:0007669"/>
    <property type="project" value="UniProtKB-KW"/>
</dbReference>
<dbReference type="PROSITE" id="PS00676">
    <property type="entry name" value="SIGMA54_INTERACT_2"/>
    <property type="match status" value="1"/>
</dbReference>
<dbReference type="InterPro" id="IPR025943">
    <property type="entry name" value="Sigma_54_int_dom_ATP-bd_2"/>
</dbReference>
<feature type="domain" description="PAS" evidence="7">
    <location>
        <begin position="12"/>
        <end position="70"/>
    </location>
</feature>
<dbReference type="InterPro" id="IPR035965">
    <property type="entry name" value="PAS-like_dom_sf"/>
</dbReference>
<dbReference type="Pfam" id="PF08448">
    <property type="entry name" value="PAS_4"/>
    <property type="match status" value="1"/>
</dbReference>
<dbReference type="InterPro" id="IPR000014">
    <property type="entry name" value="PAS"/>
</dbReference>
<dbReference type="InterPro" id="IPR003593">
    <property type="entry name" value="AAA+_ATPase"/>
</dbReference>
<organism evidence="8 9">
    <name type="scientific">Biomaibacter acetigenes</name>
    <dbReference type="NCBI Taxonomy" id="2316383"/>
    <lineage>
        <taxon>Bacteria</taxon>
        <taxon>Bacillati</taxon>
        <taxon>Bacillota</taxon>
        <taxon>Clostridia</taxon>
        <taxon>Thermosediminibacterales</taxon>
        <taxon>Tepidanaerobacteraceae</taxon>
        <taxon>Biomaibacter</taxon>
    </lineage>
</organism>
<dbReference type="Gene3D" id="1.10.10.60">
    <property type="entry name" value="Homeodomain-like"/>
    <property type="match status" value="1"/>
</dbReference>
<dbReference type="SUPFAM" id="SSF52540">
    <property type="entry name" value="P-loop containing nucleoside triphosphate hydrolases"/>
    <property type="match status" value="1"/>
</dbReference>
<dbReference type="AlphaFoldDB" id="A0A3G2RA75"/>
<dbReference type="PANTHER" id="PTHR32071:SF74">
    <property type="entry name" value="TRANSCRIPTIONAL ACTIVATOR ROCR"/>
    <property type="match status" value="1"/>
</dbReference>
<evidence type="ECO:0000256" key="4">
    <source>
        <dbReference type="ARBA" id="ARBA00023125"/>
    </source>
</evidence>
<evidence type="ECO:0000259" key="6">
    <source>
        <dbReference type="PROSITE" id="PS50045"/>
    </source>
</evidence>
<keyword evidence="2" id="KW-0067">ATP-binding</keyword>
<dbReference type="Pfam" id="PF25601">
    <property type="entry name" value="AAA_lid_14"/>
    <property type="match status" value="1"/>
</dbReference>
<dbReference type="PROSITE" id="PS50045">
    <property type="entry name" value="SIGMA54_INTERACT_4"/>
    <property type="match status" value="1"/>
</dbReference>
<dbReference type="SMART" id="SM00091">
    <property type="entry name" value="PAS"/>
    <property type="match status" value="1"/>
</dbReference>
<reference evidence="8 9" key="1">
    <citation type="submission" date="2018-10" db="EMBL/GenBank/DDBJ databases">
        <authorList>
            <person name="Zhang X."/>
        </authorList>
    </citation>
    <scope>NUCLEOTIDE SEQUENCE [LARGE SCALE GENOMIC DNA]</scope>
    <source>
        <strain evidence="8 9">SK-G1</strain>
    </source>
</reference>
<dbReference type="SUPFAM" id="SSF46689">
    <property type="entry name" value="Homeodomain-like"/>
    <property type="match status" value="1"/>
</dbReference>
<dbReference type="Gene3D" id="3.30.450.20">
    <property type="entry name" value="PAS domain"/>
    <property type="match status" value="1"/>
</dbReference>
<dbReference type="InterPro" id="IPR025662">
    <property type="entry name" value="Sigma_54_int_dom_ATP-bd_1"/>
</dbReference>
<dbReference type="InterPro" id="IPR013656">
    <property type="entry name" value="PAS_4"/>
</dbReference>
<keyword evidence="1" id="KW-0547">Nucleotide-binding</keyword>
<dbReference type="RefSeq" id="WP_120765834.1">
    <property type="nucleotide sequence ID" value="NZ_CP033169.1"/>
</dbReference>
<dbReference type="Gene3D" id="1.10.8.60">
    <property type="match status" value="1"/>
</dbReference>
<dbReference type="GO" id="GO:0043565">
    <property type="term" value="F:sequence-specific DNA binding"/>
    <property type="evidence" value="ECO:0007669"/>
    <property type="project" value="InterPro"/>
</dbReference>
<dbReference type="EMBL" id="CP033169">
    <property type="protein sequence ID" value="AYO32269.1"/>
    <property type="molecule type" value="Genomic_DNA"/>
</dbReference>
<name>A0A3G2RA75_9FIRM</name>
<dbReference type="PROSITE" id="PS50112">
    <property type="entry name" value="PAS"/>
    <property type="match status" value="1"/>
</dbReference>
<dbReference type="InterPro" id="IPR002078">
    <property type="entry name" value="Sigma_54_int"/>
</dbReference>
<dbReference type="FunFam" id="3.40.50.300:FF:000006">
    <property type="entry name" value="DNA-binding transcriptional regulator NtrC"/>
    <property type="match status" value="1"/>
</dbReference>
<dbReference type="Proteomes" id="UP000280960">
    <property type="component" value="Chromosome"/>
</dbReference>
<dbReference type="CDD" id="cd00130">
    <property type="entry name" value="PAS"/>
    <property type="match status" value="1"/>
</dbReference>
<dbReference type="KEGG" id="bacg:D2962_10895"/>
<protein>
    <submittedName>
        <fullName evidence="8">PAS domain-containing protein</fullName>
    </submittedName>
</protein>
<evidence type="ECO:0000256" key="1">
    <source>
        <dbReference type="ARBA" id="ARBA00022741"/>
    </source>
</evidence>
<evidence type="ECO:0000256" key="3">
    <source>
        <dbReference type="ARBA" id="ARBA00023015"/>
    </source>
</evidence>
<evidence type="ECO:0000313" key="8">
    <source>
        <dbReference type="EMBL" id="AYO32269.1"/>
    </source>
</evidence>
<accession>A0A3G2RA75</accession>
<feature type="domain" description="Sigma-54 factor interaction" evidence="6">
    <location>
        <begin position="159"/>
        <end position="387"/>
    </location>
</feature>
<dbReference type="InterPro" id="IPR027417">
    <property type="entry name" value="P-loop_NTPase"/>
</dbReference>
<gene>
    <name evidence="8" type="ORF">D2962_10895</name>
</gene>
<evidence type="ECO:0000256" key="5">
    <source>
        <dbReference type="ARBA" id="ARBA00023163"/>
    </source>
</evidence>